<comment type="caution">
    <text evidence="6">The sequence shown here is derived from an EMBL/GenBank/DDBJ whole genome shotgun (WGS) entry which is preliminary data.</text>
</comment>
<dbReference type="Proteomes" id="UP001501666">
    <property type="component" value="Unassembled WGS sequence"/>
</dbReference>
<evidence type="ECO:0000313" key="7">
    <source>
        <dbReference type="Proteomes" id="UP001501666"/>
    </source>
</evidence>
<accession>A0ABN3RFL2</accession>
<name>A0ABN3RFL2_9ACTN</name>
<feature type="domain" description="HTH tetR-type" evidence="5">
    <location>
        <begin position="14"/>
        <end position="74"/>
    </location>
</feature>
<dbReference type="InterPro" id="IPR009057">
    <property type="entry name" value="Homeodomain-like_sf"/>
</dbReference>
<keyword evidence="1" id="KW-0805">Transcription regulation</keyword>
<sequence length="186" mass="20433">MVLRMTGLRERKKEQTRCRIEQVAMRLFAERGFDDVTVNEIAEAAEVAKVTLFKYFPSKESLVLDGVKEDFAGIVAARQDGRSVVDAVRDHCALMVRADAPEVATLVRIISGSPALLVGLQAVQAGQRAELAAVLAAERDEITARLMAAQLMSTVTALQELFFEGRLTDDAVKRAFDLLENGMRGH</sequence>
<feature type="DNA-binding region" description="H-T-H motif" evidence="4">
    <location>
        <begin position="37"/>
        <end position="56"/>
    </location>
</feature>
<organism evidence="6 7">
    <name type="scientific">Nonomuraea recticatena</name>
    <dbReference type="NCBI Taxonomy" id="46178"/>
    <lineage>
        <taxon>Bacteria</taxon>
        <taxon>Bacillati</taxon>
        <taxon>Actinomycetota</taxon>
        <taxon>Actinomycetes</taxon>
        <taxon>Streptosporangiales</taxon>
        <taxon>Streptosporangiaceae</taxon>
        <taxon>Nonomuraea</taxon>
    </lineage>
</organism>
<gene>
    <name evidence="6" type="ORF">GCM10010412_017890</name>
</gene>
<dbReference type="Gene3D" id="1.10.357.10">
    <property type="entry name" value="Tetracycline Repressor, domain 2"/>
    <property type="match status" value="1"/>
</dbReference>
<dbReference type="Gene3D" id="1.10.10.60">
    <property type="entry name" value="Homeodomain-like"/>
    <property type="match status" value="1"/>
</dbReference>
<dbReference type="InterPro" id="IPR001647">
    <property type="entry name" value="HTH_TetR"/>
</dbReference>
<dbReference type="InterPro" id="IPR050109">
    <property type="entry name" value="HTH-type_TetR-like_transc_reg"/>
</dbReference>
<dbReference type="EMBL" id="BAAATE010000003">
    <property type="protein sequence ID" value="GAA2651443.1"/>
    <property type="molecule type" value="Genomic_DNA"/>
</dbReference>
<dbReference type="PANTHER" id="PTHR30055">
    <property type="entry name" value="HTH-TYPE TRANSCRIPTIONAL REGULATOR RUTR"/>
    <property type="match status" value="1"/>
</dbReference>
<dbReference type="Pfam" id="PF00440">
    <property type="entry name" value="TetR_N"/>
    <property type="match status" value="1"/>
</dbReference>
<keyword evidence="2 4" id="KW-0238">DNA-binding</keyword>
<dbReference type="PRINTS" id="PR00455">
    <property type="entry name" value="HTHTETR"/>
</dbReference>
<evidence type="ECO:0000313" key="6">
    <source>
        <dbReference type="EMBL" id="GAA2651443.1"/>
    </source>
</evidence>
<dbReference type="PANTHER" id="PTHR30055:SF234">
    <property type="entry name" value="HTH-TYPE TRANSCRIPTIONAL REGULATOR BETI"/>
    <property type="match status" value="1"/>
</dbReference>
<proteinExistence type="predicted"/>
<dbReference type="PROSITE" id="PS50977">
    <property type="entry name" value="HTH_TETR_2"/>
    <property type="match status" value="1"/>
</dbReference>
<protein>
    <submittedName>
        <fullName evidence="6">TetR/AcrR family transcriptional regulator</fullName>
    </submittedName>
</protein>
<evidence type="ECO:0000256" key="2">
    <source>
        <dbReference type="ARBA" id="ARBA00023125"/>
    </source>
</evidence>
<keyword evidence="3" id="KW-0804">Transcription</keyword>
<reference evidence="6 7" key="1">
    <citation type="journal article" date="2019" name="Int. J. Syst. Evol. Microbiol.">
        <title>The Global Catalogue of Microorganisms (GCM) 10K type strain sequencing project: providing services to taxonomists for standard genome sequencing and annotation.</title>
        <authorList>
            <consortium name="The Broad Institute Genomics Platform"/>
            <consortium name="The Broad Institute Genome Sequencing Center for Infectious Disease"/>
            <person name="Wu L."/>
            <person name="Ma J."/>
        </authorList>
    </citation>
    <scope>NUCLEOTIDE SEQUENCE [LARGE SCALE GENOMIC DNA]</scope>
    <source>
        <strain evidence="6 7">JCM 6835</strain>
    </source>
</reference>
<evidence type="ECO:0000259" key="5">
    <source>
        <dbReference type="PROSITE" id="PS50977"/>
    </source>
</evidence>
<evidence type="ECO:0000256" key="1">
    <source>
        <dbReference type="ARBA" id="ARBA00023015"/>
    </source>
</evidence>
<evidence type="ECO:0000256" key="3">
    <source>
        <dbReference type="ARBA" id="ARBA00023163"/>
    </source>
</evidence>
<dbReference type="SUPFAM" id="SSF46689">
    <property type="entry name" value="Homeodomain-like"/>
    <property type="match status" value="1"/>
</dbReference>
<keyword evidence="7" id="KW-1185">Reference proteome</keyword>
<evidence type="ECO:0000256" key="4">
    <source>
        <dbReference type="PROSITE-ProRule" id="PRU00335"/>
    </source>
</evidence>